<evidence type="ECO:0000313" key="2">
    <source>
        <dbReference type="EMBL" id="NEM96331.1"/>
    </source>
</evidence>
<proteinExistence type="predicted"/>
<dbReference type="EMBL" id="JAAGWD010000001">
    <property type="protein sequence ID" value="NEM96331.1"/>
    <property type="molecule type" value="Genomic_DNA"/>
</dbReference>
<dbReference type="SUPFAM" id="SSF56935">
    <property type="entry name" value="Porins"/>
    <property type="match status" value="1"/>
</dbReference>
<evidence type="ECO:0008006" key="4">
    <source>
        <dbReference type="Google" id="ProtNLM"/>
    </source>
</evidence>
<feature type="chain" id="PRO_5025646388" description="Aromatic hydrocarbon degradation protein" evidence="1">
    <location>
        <begin position="23"/>
        <end position="432"/>
    </location>
</feature>
<dbReference type="RefSeq" id="WP_163911369.1">
    <property type="nucleotide sequence ID" value="NZ_JAAGWD010000001.1"/>
</dbReference>
<feature type="signal peptide" evidence="1">
    <location>
        <begin position="1"/>
        <end position="22"/>
    </location>
</feature>
<dbReference type="AlphaFoldDB" id="A0A6B3LS51"/>
<keyword evidence="3" id="KW-1185">Reference proteome</keyword>
<name>A0A6B3LS51_9BACT</name>
<reference evidence="2 3" key="1">
    <citation type="submission" date="2020-02" db="EMBL/GenBank/DDBJ databases">
        <authorList>
            <person name="Kim M.K."/>
        </authorList>
    </citation>
    <scope>NUCLEOTIDE SEQUENCE [LARGE SCALE GENOMIC DNA]</scope>
    <source>
        <strain evidence="2 3">BT327</strain>
    </source>
</reference>
<evidence type="ECO:0000256" key="1">
    <source>
        <dbReference type="SAM" id="SignalP"/>
    </source>
</evidence>
<dbReference type="Proteomes" id="UP000474777">
    <property type="component" value="Unassembled WGS sequence"/>
</dbReference>
<protein>
    <recommendedName>
        <fullName evidence="4">Aromatic hydrocarbon degradation protein</fullName>
    </recommendedName>
</protein>
<sequence>MYKTLRGLVCAAVLCFSYSAQAQNIGNAPYSRYGLGEYNYNTGNIRNAGMANTGVGAANVFQINTANPALLYYNGITAFELGLSSQLKTLKNTNQSQTDGTANLASVSLAIPISSQRWTAALSLRPYSDVSYDVISRNRVSENVTFTQEYKGEGGISELYFGHGFRITKGLTIGASASYLFGNITKESITSVLDGSFSDSTAFTNEQVAYSEKTQYNGLLFKAGANYRGKITDKLYFGAGAVYSLKTDIDADRDAAYERRTTFGSVLQDSLYASSATGIATIPTSFTAGISLDNGSNFTVAADYHAQQWSNFRNFDNKQELVDNYRASLGAEYTPNANSVGNYFERITYRGGLYYGTTPVEVNGEQIKDRGVTFGATLPIGRSTMYDLYLLNTSFGYGIRGTTDNGLVQENYFQFNIGVSINSRWFIKRRIE</sequence>
<keyword evidence="1" id="KW-0732">Signal</keyword>
<organism evidence="2 3">
    <name type="scientific">Pontibacter burrus</name>
    <dbReference type="NCBI Taxonomy" id="2704466"/>
    <lineage>
        <taxon>Bacteria</taxon>
        <taxon>Pseudomonadati</taxon>
        <taxon>Bacteroidota</taxon>
        <taxon>Cytophagia</taxon>
        <taxon>Cytophagales</taxon>
        <taxon>Hymenobacteraceae</taxon>
        <taxon>Pontibacter</taxon>
    </lineage>
</organism>
<gene>
    <name evidence="2" type="ORF">GXP69_01375</name>
</gene>
<dbReference type="Gene3D" id="2.40.160.60">
    <property type="entry name" value="Outer membrane protein transport protein (OMPP1/FadL/TodX)"/>
    <property type="match status" value="1"/>
</dbReference>
<comment type="caution">
    <text evidence="2">The sequence shown here is derived from an EMBL/GenBank/DDBJ whole genome shotgun (WGS) entry which is preliminary data.</text>
</comment>
<accession>A0A6B3LS51</accession>
<evidence type="ECO:0000313" key="3">
    <source>
        <dbReference type="Proteomes" id="UP000474777"/>
    </source>
</evidence>